<evidence type="ECO:0000313" key="1">
    <source>
        <dbReference type="EMBL" id="RID82023.1"/>
    </source>
</evidence>
<dbReference type="RefSeq" id="WP_119114636.1">
    <property type="nucleotide sequence ID" value="NZ_CBCSEO010000001.1"/>
</dbReference>
<gene>
    <name evidence="1" type="ORF">D1970_20100</name>
</gene>
<name>A0A398B2B6_9BACI</name>
<dbReference type="AlphaFoldDB" id="A0A398B2B6"/>
<comment type="caution">
    <text evidence="1">The sequence shown here is derived from an EMBL/GenBank/DDBJ whole genome shotgun (WGS) entry which is preliminary data.</text>
</comment>
<dbReference type="OrthoDB" id="4304at2"/>
<organism evidence="1 2">
    <name type="scientific">Mesobacillus zeae</name>
    <dbReference type="NCBI Taxonomy" id="1917180"/>
    <lineage>
        <taxon>Bacteria</taxon>
        <taxon>Bacillati</taxon>
        <taxon>Bacillota</taxon>
        <taxon>Bacilli</taxon>
        <taxon>Bacillales</taxon>
        <taxon>Bacillaceae</taxon>
        <taxon>Mesobacillus</taxon>
    </lineage>
</organism>
<protein>
    <submittedName>
        <fullName evidence="1">DUF1850 domain-containing protein</fullName>
    </submittedName>
</protein>
<accession>A0A398B2B6</accession>
<sequence>MRIVKRKKRILVILLLISCALIILFIPWRQSLVFSYEDTDDILAFMPMGNENGFKMQYTHSIHLTSVVESYKITGDNMIRQYELEYEDFAVGMPADAAKGEKFEVKDGKYRIKNMKRDFPYYDLRVGKVRANHTLIGIDEKYALTNYIEPGTWVRVQIKKLSFIQQLEGVNILNGK</sequence>
<keyword evidence="2" id="KW-1185">Reference proteome</keyword>
<reference evidence="1 2" key="1">
    <citation type="submission" date="2018-08" db="EMBL/GenBank/DDBJ databases">
        <title>Bacillus jemisoniae sp. nov., Bacillus chryseoplanitiae sp. nov., Bacillus resnikiae sp. nov., and Bacillus frankliniae sp. nov., isolated from Viking spacecraft and associated surfaces.</title>
        <authorList>
            <person name="Seuylemezian A."/>
            <person name="Vaishampayan P."/>
        </authorList>
    </citation>
    <scope>NUCLEOTIDE SEQUENCE [LARGE SCALE GENOMIC DNA]</scope>
    <source>
        <strain evidence="1 2">JJ-247</strain>
    </source>
</reference>
<evidence type="ECO:0000313" key="2">
    <source>
        <dbReference type="Proteomes" id="UP000265816"/>
    </source>
</evidence>
<dbReference type="Proteomes" id="UP000265816">
    <property type="component" value="Unassembled WGS sequence"/>
</dbReference>
<proteinExistence type="predicted"/>
<dbReference type="Pfam" id="PF08905">
    <property type="entry name" value="DUF1850"/>
    <property type="match status" value="1"/>
</dbReference>
<dbReference type="InterPro" id="IPR015001">
    <property type="entry name" value="DUF1850"/>
</dbReference>
<dbReference type="EMBL" id="QWVT01000044">
    <property type="protein sequence ID" value="RID82023.1"/>
    <property type="molecule type" value="Genomic_DNA"/>
</dbReference>